<dbReference type="InterPro" id="IPR032675">
    <property type="entry name" value="LRR_dom_sf"/>
</dbReference>
<dbReference type="EMBL" id="JAPEVB010000003">
    <property type="protein sequence ID" value="KAJ4391720.1"/>
    <property type="molecule type" value="Genomic_DNA"/>
</dbReference>
<dbReference type="Proteomes" id="UP001140453">
    <property type="component" value="Unassembled WGS sequence"/>
</dbReference>
<reference evidence="1" key="1">
    <citation type="submission" date="2022-10" db="EMBL/GenBank/DDBJ databases">
        <title>Tapping the CABI collections for fungal endophytes: first genome assemblies for Collariella, Neodidymelliopsis, Ascochyta clinopodiicola, Didymella pomorum, Didymosphaeria variabile, Neocosmospora piperis and Neocucurbitaria cava.</title>
        <authorList>
            <person name="Hill R."/>
        </authorList>
    </citation>
    <scope>NUCLEOTIDE SEQUENCE</scope>
    <source>
        <strain evidence="1">IMI 355082</strain>
    </source>
</reference>
<evidence type="ECO:0000313" key="1">
    <source>
        <dbReference type="EMBL" id="KAJ4391720.1"/>
    </source>
</evidence>
<accession>A0A9W8YVE3</accession>
<dbReference type="PANTHER" id="PTHR38926">
    <property type="entry name" value="F-BOX DOMAIN CONTAINING PROTEIN, EXPRESSED"/>
    <property type="match status" value="1"/>
</dbReference>
<organism evidence="1 2">
    <name type="scientific">Gnomoniopsis smithogilvyi</name>
    <dbReference type="NCBI Taxonomy" id="1191159"/>
    <lineage>
        <taxon>Eukaryota</taxon>
        <taxon>Fungi</taxon>
        <taxon>Dikarya</taxon>
        <taxon>Ascomycota</taxon>
        <taxon>Pezizomycotina</taxon>
        <taxon>Sordariomycetes</taxon>
        <taxon>Sordariomycetidae</taxon>
        <taxon>Diaporthales</taxon>
        <taxon>Gnomoniaceae</taxon>
        <taxon>Gnomoniopsis</taxon>
    </lineage>
</organism>
<dbReference type="SUPFAM" id="SSF52047">
    <property type="entry name" value="RNI-like"/>
    <property type="match status" value="1"/>
</dbReference>
<evidence type="ECO:0008006" key="3">
    <source>
        <dbReference type="Google" id="ProtNLM"/>
    </source>
</evidence>
<dbReference type="AlphaFoldDB" id="A0A9W8YVE3"/>
<proteinExistence type="predicted"/>
<dbReference type="PANTHER" id="PTHR38926:SF5">
    <property type="entry name" value="F-BOX AND LEUCINE-RICH REPEAT PROTEIN 6"/>
    <property type="match status" value="1"/>
</dbReference>
<keyword evidence="2" id="KW-1185">Reference proteome</keyword>
<sequence length="552" mass="61290">MVIQDVPQEIWWLVCQDLQKQQDFKSLFNCGRVCKGWALHALPLLYSINDPTSSDDVGTTSYGKFPWAEMWRSIILSSIGVTAYPYCLWLKFLGLSDLESLLNDVAINANLRPRFFKGPMKEFEIVSGSSKTRYGKPILEMQKIIEKVGDTITKYAKDAAEQENKAVQLTSLEGGNLPTPLLAVWTSRLSTLTTLSIRDGSVLTDEVGKAIRESCPAFRDLTCYHIRGPTVDENMSAFFRALQQNSLETFSVLSTNEIGYETLEGLMQHSLSLRTLNLSSLQNTSLAFLHLLSACPYLESLQIQSSTPSPPSTWAAGDKDPLIDVAGWLKGSTHLRKLSIQNLGGASKLLSEALKSSDLRLKDLDVKLIDDEEAFYTSLGSQSDLESLQFRSTADVTDNNGVRHDTFVDSICNCKKLKDLDITYTEHLQLGPSDLAQIKECLPNLETLQFDGEFLTDAIWEPLSGMPSLTTINIMGSSIFTFREIRDFLKTVKSTGSHHGFHLSVMAQQSEAIITPDQVGTLSNLAATIPGGGFDFQYWRDPSEDEMSDLSD</sequence>
<comment type="caution">
    <text evidence="1">The sequence shown here is derived from an EMBL/GenBank/DDBJ whole genome shotgun (WGS) entry which is preliminary data.</text>
</comment>
<name>A0A9W8YVE3_9PEZI</name>
<evidence type="ECO:0000313" key="2">
    <source>
        <dbReference type="Proteomes" id="UP001140453"/>
    </source>
</evidence>
<dbReference type="Gene3D" id="3.80.10.10">
    <property type="entry name" value="Ribonuclease Inhibitor"/>
    <property type="match status" value="2"/>
</dbReference>
<protein>
    <recommendedName>
        <fullName evidence="3">F-box domain-containing protein</fullName>
    </recommendedName>
</protein>
<dbReference type="OrthoDB" id="10028886at2759"/>
<gene>
    <name evidence="1" type="ORF">N0V93_005340</name>
</gene>